<evidence type="ECO:0000313" key="4">
    <source>
        <dbReference type="Proteomes" id="UP000279959"/>
    </source>
</evidence>
<evidence type="ECO:0000313" key="3">
    <source>
        <dbReference type="EMBL" id="BBD99748.1"/>
    </source>
</evidence>
<dbReference type="RefSeq" id="WP_066695778.1">
    <property type="nucleotide sequence ID" value="NZ_AP018664.1"/>
</dbReference>
<dbReference type="SUPFAM" id="SSF50129">
    <property type="entry name" value="GroES-like"/>
    <property type="match status" value="1"/>
</dbReference>
<proteinExistence type="predicted"/>
<sequence>MKNRRIVLASRPHGVPAPGNFRLIEEEVRPLAEGEVRTRNRVFAIDPAIRGLLDEGDGTYLPAVPLGGLIPTMVLGEVIESRNPAFAVGDHARGFIGWEEQSIIPADNIACENVKIDPTVPLTAYMGALGWSGITAYIGLTRIGEMQAGDKVVVSAAAGAVGSVAGQVARLSGCRAIGIASTGKIAEVTEDLGYHAAVDHVTAPDLTAAVRDACGGEGANIYFDNVGGPVLDAMLPAMADYGRVIVCGMVANYNHQNDPPAIRNLWQVLVHRIKMQGFLAYEHPDLLEEAQQRLGDWIRAGALKATENVATGIESAPDAFIRLMSGQTRGKTIVRLDADVTTLDGFAPG</sequence>
<dbReference type="Proteomes" id="UP000279959">
    <property type="component" value="Chromosome"/>
</dbReference>
<dbReference type="PANTHER" id="PTHR43205:SF7">
    <property type="entry name" value="PROSTAGLANDIN REDUCTASE 1"/>
    <property type="match status" value="1"/>
</dbReference>
<dbReference type="InterPro" id="IPR041694">
    <property type="entry name" value="ADH_N_2"/>
</dbReference>
<keyword evidence="1" id="KW-0560">Oxidoreductase</keyword>
<evidence type="ECO:0000256" key="1">
    <source>
        <dbReference type="ARBA" id="ARBA00023002"/>
    </source>
</evidence>
<organism evidence="3 4">
    <name type="scientific">Sphingobium amiense</name>
    <dbReference type="NCBI Taxonomy" id="135719"/>
    <lineage>
        <taxon>Bacteria</taxon>
        <taxon>Pseudomonadati</taxon>
        <taxon>Pseudomonadota</taxon>
        <taxon>Alphaproteobacteria</taxon>
        <taxon>Sphingomonadales</taxon>
        <taxon>Sphingomonadaceae</taxon>
        <taxon>Sphingobium</taxon>
    </lineage>
</organism>
<accession>A0A494W9A3</accession>
<dbReference type="FunFam" id="3.40.50.720:FF:000121">
    <property type="entry name" value="Prostaglandin reductase 2"/>
    <property type="match status" value="1"/>
</dbReference>
<dbReference type="Pfam" id="PF00107">
    <property type="entry name" value="ADH_zinc_N"/>
    <property type="match status" value="1"/>
</dbReference>
<dbReference type="GO" id="GO:0016628">
    <property type="term" value="F:oxidoreductase activity, acting on the CH-CH group of donors, NAD or NADP as acceptor"/>
    <property type="evidence" value="ECO:0007669"/>
    <property type="project" value="InterPro"/>
</dbReference>
<dbReference type="InterPro" id="IPR020843">
    <property type="entry name" value="ER"/>
</dbReference>
<dbReference type="KEGG" id="sami:SAMIE_1032490"/>
<dbReference type="Gene3D" id="3.40.50.720">
    <property type="entry name" value="NAD(P)-binding Rossmann-like Domain"/>
    <property type="match status" value="1"/>
</dbReference>
<reference evidence="3 4" key="1">
    <citation type="submission" date="2018-05" db="EMBL/GenBank/DDBJ databases">
        <title>Complete Genome Sequence of the Nonylphenol-Degrading Bacterium Sphingobium amiense DSM 16289T.</title>
        <authorList>
            <person name="Ootsuka M."/>
            <person name="Nishizawa T."/>
            <person name="Ohta H."/>
        </authorList>
    </citation>
    <scope>NUCLEOTIDE SEQUENCE [LARGE SCALE GENOMIC DNA]</scope>
    <source>
        <strain evidence="3 4">DSM 16289</strain>
    </source>
</reference>
<dbReference type="EMBL" id="AP018664">
    <property type="protein sequence ID" value="BBD99748.1"/>
    <property type="molecule type" value="Genomic_DNA"/>
</dbReference>
<dbReference type="CDD" id="cd05288">
    <property type="entry name" value="PGDH"/>
    <property type="match status" value="1"/>
</dbReference>
<gene>
    <name evidence="3" type="ORF">SAMIE_1032490</name>
</gene>
<dbReference type="SUPFAM" id="SSF51735">
    <property type="entry name" value="NAD(P)-binding Rossmann-fold domains"/>
    <property type="match status" value="1"/>
</dbReference>
<name>A0A494W9A3_9SPHN</name>
<dbReference type="InterPro" id="IPR045010">
    <property type="entry name" value="MDR_fam"/>
</dbReference>
<dbReference type="InterPro" id="IPR036291">
    <property type="entry name" value="NAD(P)-bd_dom_sf"/>
</dbReference>
<dbReference type="InterPro" id="IPR013149">
    <property type="entry name" value="ADH-like_C"/>
</dbReference>
<feature type="domain" description="Enoyl reductase (ER)" evidence="2">
    <location>
        <begin position="19"/>
        <end position="334"/>
    </location>
</feature>
<dbReference type="AlphaFoldDB" id="A0A494W9A3"/>
<dbReference type="PANTHER" id="PTHR43205">
    <property type="entry name" value="PROSTAGLANDIN REDUCTASE"/>
    <property type="match status" value="1"/>
</dbReference>
<dbReference type="Gene3D" id="3.90.180.10">
    <property type="entry name" value="Medium-chain alcohol dehydrogenases, catalytic domain"/>
    <property type="match status" value="1"/>
</dbReference>
<keyword evidence="4" id="KW-1185">Reference proteome</keyword>
<dbReference type="Pfam" id="PF16884">
    <property type="entry name" value="ADH_N_2"/>
    <property type="match status" value="1"/>
</dbReference>
<dbReference type="InterPro" id="IPR011032">
    <property type="entry name" value="GroES-like_sf"/>
</dbReference>
<protein>
    <submittedName>
        <fullName evidence="3">NADP-dependent oxidoreductase</fullName>
    </submittedName>
</protein>
<dbReference type="SMART" id="SM00829">
    <property type="entry name" value="PKS_ER"/>
    <property type="match status" value="1"/>
</dbReference>
<evidence type="ECO:0000259" key="2">
    <source>
        <dbReference type="SMART" id="SM00829"/>
    </source>
</evidence>